<protein>
    <submittedName>
        <fullName evidence="1">Uncharacterized protein</fullName>
    </submittedName>
</protein>
<dbReference type="EMBL" id="MW030560">
    <property type="protein sequence ID" value="QPI16403.1"/>
    <property type="molecule type" value="Genomic_DNA"/>
</dbReference>
<gene>
    <name evidence="1" type="ORF">NIOZUU157_00294</name>
</gene>
<proteinExistence type="predicted"/>
<evidence type="ECO:0000313" key="1">
    <source>
        <dbReference type="EMBL" id="QPI16403.1"/>
    </source>
</evidence>
<sequence length="74" mass="8962">MEKYRTIDGWRFEWNEDNEFYECRGDVYHDDEHDEIPEPDLWKAALKLEQELKDDGYVATAEHSEKGWVEVQIL</sequence>
<name>A0A7S9SUB5_9VIRU</name>
<organism evidence="1">
    <name type="scientific">Virus NIOZ-UU157</name>
    <dbReference type="NCBI Taxonomy" id="2763269"/>
    <lineage>
        <taxon>Viruses</taxon>
    </lineage>
</organism>
<accession>A0A7S9SUB5</accession>
<reference evidence="1" key="1">
    <citation type="submission" date="2020-08" db="EMBL/GenBank/DDBJ databases">
        <title>Bridging the membrane lipid divide: bacteria of the FCB group superphylum have the potential to synthesize archaeal ether lipids.</title>
        <authorList>
            <person name="Villanueva L."/>
            <person name="von Meijenfeldt F.A.B."/>
            <person name="Westbye A.B."/>
            <person name="Yadav S."/>
            <person name="Hopmans E.C."/>
            <person name="Dutilh B.E."/>
            <person name="Sinninghe Damste J.S."/>
        </authorList>
    </citation>
    <scope>NUCLEOTIDE SEQUENCE</scope>
    <source>
        <strain evidence="1">NIOZ-UU157</strain>
    </source>
</reference>